<organism evidence="3 4">
    <name type="scientific">Quercus lobata</name>
    <name type="common">Valley oak</name>
    <dbReference type="NCBI Taxonomy" id="97700"/>
    <lineage>
        <taxon>Eukaryota</taxon>
        <taxon>Viridiplantae</taxon>
        <taxon>Streptophyta</taxon>
        <taxon>Embryophyta</taxon>
        <taxon>Tracheophyta</taxon>
        <taxon>Spermatophyta</taxon>
        <taxon>Magnoliopsida</taxon>
        <taxon>eudicotyledons</taxon>
        <taxon>Gunneridae</taxon>
        <taxon>Pentapetalae</taxon>
        <taxon>rosids</taxon>
        <taxon>fabids</taxon>
        <taxon>Fagales</taxon>
        <taxon>Fagaceae</taxon>
        <taxon>Quercus</taxon>
    </lineage>
</organism>
<reference evidence="3 4" key="1">
    <citation type="journal article" date="2016" name="G3 (Bethesda)">
        <title>First Draft Assembly and Annotation of the Genome of a California Endemic Oak Quercus lobata Nee (Fagaceae).</title>
        <authorList>
            <person name="Sork V.L."/>
            <person name="Fitz-Gibbon S.T."/>
            <person name="Puiu D."/>
            <person name="Crepeau M."/>
            <person name="Gugger P.F."/>
            <person name="Sherman R."/>
            <person name="Stevens K."/>
            <person name="Langley C.H."/>
            <person name="Pellegrini M."/>
            <person name="Salzberg S.L."/>
        </authorList>
    </citation>
    <scope>NUCLEOTIDE SEQUENCE [LARGE SCALE GENOMIC DNA]</scope>
    <source>
        <strain evidence="3 4">cv. SW786</strain>
    </source>
</reference>
<feature type="chain" id="PRO_5029516152" description="Wall-associated receptor kinase galacturonan-binding domain-containing protein" evidence="2">
    <location>
        <begin position="21"/>
        <end position="375"/>
    </location>
</feature>
<dbReference type="PANTHER" id="PTHR33491">
    <property type="entry name" value="OSJNBA0016N04.9 PROTEIN"/>
    <property type="match status" value="1"/>
</dbReference>
<dbReference type="Proteomes" id="UP000594261">
    <property type="component" value="Chromosome 11"/>
</dbReference>
<dbReference type="EMBL" id="LRBV02000011">
    <property type="status" value="NOT_ANNOTATED_CDS"/>
    <property type="molecule type" value="Genomic_DNA"/>
</dbReference>
<evidence type="ECO:0000256" key="2">
    <source>
        <dbReference type="SAM" id="SignalP"/>
    </source>
</evidence>
<feature type="compositionally biased region" description="Acidic residues" evidence="1">
    <location>
        <begin position="320"/>
        <end position="330"/>
    </location>
</feature>
<keyword evidence="2" id="KW-0732">Signal</keyword>
<dbReference type="Gramene" id="QL11p048361:mrna">
    <property type="protein sequence ID" value="QL11p048361:mrna"/>
    <property type="gene ID" value="QL11p048361"/>
</dbReference>
<dbReference type="AlphaFoldDB" id="A0A7N2RDW0"/>
<accession>A0A7N2RDW0</accession>
<evidence type="ECO:0000313" key="3">
    <source>
        <dbReference type="EnsemblPlants" id="QL11p048361:mrna"/>
    </source>
</evidence>
<evidence type="ECO:0000313" key="4">
    <source>
        <dbReference type="Proteomes" id="UP000594261"/>
    </source>
</evidence>
<feature type="signal peptide" evidence="2">
    <location>
        <begin position="1"/>
        <end position="20"/>
    </location>
</feature>
<proteinExistence type="predicted"/>
<name>A0A7N2RDW0_QUELO</name>
<feature type="compositionally biased region" description="Low complexity" evidence="1">
    <location>
        <begin position="362"/>
        <end position="375"/>
    </location>
</feature>
<sequence length="375" mass="41247">MGMTMGMVFLLWSMNVFIKAVGLANSSCRGVAVCGIVTIPYPFGIEPGCYIEDWIAIDCKNTLGSPKPFLRRLDLEVLDLSLEGTLHVKLILYHGGVLLVIAQQFSLVIGGCISVCEEDTIKTNGSSCNGVDCSQTTIPSDLDAFTIRIQSMNEPSPFERTKDCKYLLSRSEWFEENLTNHFEVRKMSHVPVVLNWEINANLSFLVMGIDSSHSTCQFANRSSSLGNMSSTFSCSCDSGFEGNPYLVDGCQAMVACRSGGLLGLWLRVVVVELENPRKKESVVSELACGRVRKYTTTLPFFGRDINGPAHPCRSSKHTEDEDEAEADADADAPTTKFELDPPLLFNSTTENNDEDVEDEPDNVVSSSSVVFRSIR</sequence>
<dbReference type="InParanoid" id="A0A7N2RDW0"/>
<evidence type="ECO:0000256" key="1">
    <source>
        <dbReference type="SAM" id="MobiDB-lite"/>
    </source>
</evidence>
<feature type="compositionally biased region" description="Acidic residues" evidence="1">
    <location>
        <begin position="351"/>
        <end position="361"/>
    </location>
</feature>
<feature type="region of interest" description="Disordered" evidence="1">
    <location>
        <begin position="311"/>
        <end position="375"/>
    </location>
</feature>
<keyword evidence="4" id="KW-1185">Reference proteome</keyword>
<reference evidence="3" key="2">
    <citation type="submission" date="2021-01" db="UniProtKB">
        <authorList>
            <consortium name="EnsemblPlants"/>
        </authorList>
    </citation>
    <scope>IDENTIFICATION</scope>
</reference>
<evidence type="ECO:0008006" key="5">
    <source>
        <dbReference type="Google" id="ProtNLM"/>
    </source>
</evidence>
<dbReference type="EnsemblPlants" id="QL11p048361:mrna">
    <property type="protein sequence ID" value="QL11p048361:mrna"/>
    <property type="gene ID" value="QL11p048361"/>
</dbReference>
<protein>
    <recommendedName>
        <fullName evidence="5">Wall-associated receptor kinase galacturonan-binding domain-containing protein</fullName>
    </recommendedName>
</protein>